<evidence type="ECO:0000313" key="2">
    <source>
        <dbReference type="EMBL" id="GAA3995730.1"/>
    </source>
</evidence>
<sequence>MLHSPPHARRGNARPDGVSIIHRANAHIGQQRPINGGGHCGYGILLCQAAPAQAGKQEADQAKEGPEDGQQQQGQPEYDGVRDPEYALNGRELKTGFPPGAGWGAAGQEPRVTPPYLI</sequence>
<gene>
    <name evidence="2" type="ORF">GCM10022408_02860</name>
</gene>
<dbReference type="Proteomes" id="UP001500567">
    <property type="component" value="Unassembled WGS sequence"/>
</dbReference>
<feature type="compositionally biased region" description="Basic and acidic residues" evidence="1">
    <location>
        <begin position="57"/>
        <end position="66"/>
    </location>
</feature>
<reference evidence="3" key="1">
    <citation type="journal article" date="2019" name="Int. J. Syst. Evol. Microbiol.">
        <title>The Global Catalogue of Microorganisms (GCM) 10K type strain sequencing project: providing services to taxonomists for standard genome sequencing and annotation.</title>
        <authorList>
            <consortium name="The Broad Institute Genomics Platform"/>
            <consortium name="The Broad Institute Genome Sequencing Center for Infectious Disease"/>
            <person name="Wu L."/>
            <person name="Ma J."/>
        </authorList>
    </citation>
    <scope>NUCLEOTIDE SEQUENCE [LARGE SCALE GENOMIC DNA]</scope>
    <source>
        <strain evidence="3">JCM 17224</strain>
    </source>
</reference>
<protein>
    <submittedName>
        <fullName evidence="2">Uncharacterized protein</fullName>
    </submittedName>
</protein>
<proteinExistence type="predicted"/>
<organism evidence="2 3">
    <name type="scientific">Hymenobacter fastidiosus</name>
    <dbReference type="NCBI Taxonomy" id="486264"/>
    <lineage>
        <taxon>Bacteria</taxon>
        <taxon>Pseudomonadati</taxon>
        <taxon>Bacteroidota</taxon>
        <taxon>Cytophagia</taxon>
        <taxon>Cytophagales</taxon>
        <taxon>Hymenobacteraceae</taxon>
        <taxon>Hymenobacter</taxon>
    </lineage>
</organism>
<dbReference type="EMBL" id="BAABDJ010000002">
    <property type="protein sequence ID" value="GAA3995730.1"/>
    <property type="molecule type" value="Genomic_DNA"/>
</dbReference>
<name>A0ABP7RD23_9BACT</name>
<accession>A0ABP7RD23</accession>
<feature type="compositionally biased region" description="Low complexity" evidence="1">
    <location>
        <begin position="68"/>
        <end position="78"/>
    </location>
</feature>
<feature type="region of interest" description="Disordered" evidence="1">
    <location>
        <begin position="51"/>
        <end position="118"/>
    </location>
</feature>
<evidence type="ECO:0000313" key="3">
    <source>
        <dbReference type="Proteomes" id="UP001500567"/>
    </source>
</evidence>
<keyword evidence="3" id="KW-1185">Reference proteome</keyword>
<comment type="caution">
    <text evidence="2">The sequence shown here is derived from an EMBL/GenBank/DDBJ whole genome shotgun (WGS) entry which is preliminary data.</text>
</comment>
<evidence type="ECO:0000256" key="1">
    <source>
        <dbReference type="SAM" id="MobiDB-lite"/>
    </source>
</evidence>